<evidence type="ECO:0000313" key="1">
    <source>
        <dbReference type="EMBL" id="BBA43437.1"/>
    </source>
</evidence>
<reference evidence="2" key="2">
    <citation type="journal article" date="2017" name="Genome Announc.">
        <title>High-Quality Draft Genome Sequence of Burkholderia contaminans CH-1, a Gram-Negative Bacterium That Metabolizes 2-Azahypoxanthine, a Plant Growth-Regulating Compound.</title>
        <authorList>
            <person name="Choi J.-H."/>
            <person name="Sugiura H."/>
            <person name="Moriuchi R."/>
            <person name="Kawagishi H."/>
            <person name="Dohra H."/>
        </authorList>
    </citation>
    <scope>NUCLEOTIDE SEQUENCE</scope>
    <source>
        <strain evidence="2">CH-1</strain>
        <plasmid evidence="2">pBC453</plasmid>
    </source>
</reference>
<reference evidence="2" key="1">
    <citation type="journal article" date="2016" name="Biosci. Biotechnol. Biochem.">
        <title>Bioconversion of AHX to AOH by resting cells of Burkholderia contaminans CH-1.</title>
        <authorList>
            <person name="Choi J.H."/>
            <person name="Kikuchi A."/>
            <person name="Pumkaeo P."/>
            <person name="Hirai H."/>
            <person name="Tokuyama S."/>
            <person name="Kawagishi H."/>
        </authorList>
    </citation>
    <scope>NUCLEOTIDE SEQUENCE</scope>
    <source>
        <strain evidence="2">CH-1</strain>
        <plasmid evidence="2">pBC453</plasmid>
    </source>
</reference>
<dbReference type="EMBL" id="AP018360">
    <property type="protein sequence ID" value="BBA45160.1"/>
    <property type="molecule type" value="Genomic_DNA"/>
</dbReference>
<dbReference type="Gene3D" id="2.40.160.10">
    <property type="entry name" value="Porin"/>
    <property type="match status" value="1"/>
</dbReference>
<dbReference type="InterPro" id="IPR023614">
    <property type="entry name" value="Porin_dom_sf"/>
</dbReference>
<gene>
    <name evidence="1" type="ORF">BCCH1_59370</name>
    <name evidence="2" type="ORF">BCCH1_76710</name>
</gene>
<keyword evidence="2" id="KW-0614">Plasmid</keyword>
<dbReference type="EMBL" id="AP018358">
    <property type="protein sequence ID" value="BBA43437.1"/>
    <property type="molecule type" value="Genomic_DNA"/>
</dbReference>
<protein>
    <submittedName>
        <fullName evidence="2">Uncharacterized protein</fullName>
    </submittedName>
</protein>
<organism evidence="2">
    <name type="scientific">Burkholderia contaminans</name>
    <dbReference type="NCBI Taxonomy" id="488447"/>
    <lineage>
        <taxon>Bacteria</taxon>
        <taxon>Pseudomonadati</taxon>
        <taxon>Pseudomonadota</taxon>
        <taxon>Betaproteobacteria</taxon>
        <taxon>Burkholderiales</taxon>
        <taxon>Burkholderiaceae</taxon>
        <taxon>Burkholderia</taxon>
        <taxon>Burkholderia cepacia complex</taxon>
    </lineage>
</organism>
<evidence type="ECO:0000313" key="2">
    <source>
        <dbReference type="EMBL" id="BBA45160.1"/>
    </source>
</evidence>
<dbReference type="SUPFAM" id="SSF56935">
    <property type="entry name" value="Porins"/>
    <property type="match status" value="1"/>
</dbReference>
<name>A0A250LKS5_9BURK</name>
<dbReference type="AlphaFoldDB" id="A0A250LKS5"/>
<accession>A0A250LKS5</accession>
<geneLocation type="plasmid" evidence="2">
    <name>pBC453</name>
</geneLocation>
<sequence>MGGCKLLADPSTEFAWRVLQAPDAGHDNASDAAGAQLDYFLSKQVDTYVAVAFARNTPNAAVSFPTVAGVSAAGAANLSDLLRTPVAAGAVRAGANQLQILAGTPLQILRRRAELRG</sequence>
<proteinExistence type="predicted"/>